<dbReference type="Gene3D" id="1.20.120.520">
    <property type="entry name" value="nmb1532 protein domain like"/>
    <property type="match status" value="1"/>
</dbReference>
<evidence type="ECO:0000313" key="3">
    <source>
        <dbReference type="Proteomes" id="UP000324758"/>
    </source>
</evidence>
<protein>
    <submittedName>
        <fullName evidence="2">Hemerythrin domain-containing protein</fullName>
    </submittedName>
</protein>
<gene>
    <name evidence="2" type="ORF">FXB40_11430</name>
</gene>
<comment type="caution">
    <text evidence="2">The sequence shown here is derived from an EMBL/GenBank/DDBJ whole genome shotgun (WGS) entry which is preliminary data.</text>
</comment>
<dbReference type="CDD" id="cd12108">
    <property type="entry name" value="Hr-like"/>
    <property type="match status" value="1"/>
</dbReference>
<proteinExistence type="predicted"/>
<dbReference type="InterPro" id="IPR012312">
    <property type="entry name" value="Hemerythrin-like"/>
</dbReference>
<feature type="domain" description="Hemerythrin-like" evidence="1">
    <location>
        <begin position="43"/>
        <end position="175"/>
    </location>
</feature>
<accession>A0A5D3KPB9</accession>
<dbReference type="PANTHER" id="PTHR39966">
    <property type="entry name" value="BLL2471 PROTEIN-RELATED"/>
    <property type="match status" value="1"/>
</dbReference>
<reference evidence="2 3" key="1">
    <citation type="submission" date="2019-08" db="EMBL/GenBank/DDBJ databases">
        <title>Bradyrhizobium hipponensis sp. nov., a rhizobium isolated from a Lupinus angustifolius root nodule in Tunisia.</title>
        <authorList>
            <person name="Off K."/>
            <person name="Rejili M."/>
            <person name="Mars M."/>
            <person name="Brachmann A."/>
            <person name="Marin M."/>
        </authorList>
    </citation>
    <scope>NUCLEOTIDE SEQUENCE [LARGE SCALE GENOMIC DNA]</scope>
    <source>
        <strain evidence="2 3">CTAW71</strain>
    </source>
</reference>
<evidence type="ECO:0000259" key="1">
    <source>
        <dbReference type="Pfam" id="PF01814"/>
    </source>
</evidence>
<dbReference type="EMBL" id="VSSS01000018">
    <property type="protein sequence ID" value="TYL96646.1"/>
    <property type="molecule type" value="Genomic_DNA"/>
</dbReference>
<dbReference type="PANTHER" id="PTHR39966:SF1">
    <property type="entry name" value="HEMERYTHRIN-LIKE DOMAIN-CONTAINING PROTEIN"/>
    <property type="match status" value="1"/>
</dbReference>
<dbReference type="Pfam" id="PF01814">
    <property type="entry name" value="Hemerythrin"/>
    <property type="match status" value="1"/>
</dbReference>
<dbReference type="Proteomes" id="UP000324758">
    <property type="component" value="Unassembled WGS sequence"/>
</dbReference>
<keyword evidence="3" id="KW-1185">Reference proteome</keyword>
<dbReference type="GO" id="GO:0005886">
    <property type="term" value="C:plasma membrane"/>
    <property type="evidence" value="ECO:0007669"/>
    <property type="project" value="TreeGrafter"/>
</dbReference>
<dbReference type="OrthoDB" id="2083283at2"/>
<dbReference type="RefSeq" id="WP_148772309.1">
    <property type="nucleotide sequence ID" value="NZ_VSSS01000018.1"/>
</dbReference>
<evidence type="ECO:0000313" key="2">
    <source>
        <dbReference type="EMBL" id="TYL96646.1"/>
    </source>
</evidence>
<sequence>MKPIFDRRKLVRAAPGLLIANACQQLDRAHAEEAHQVKAVTPPEDLMREHGVLNRVLLVYEATLQHFARGDDFDVGILARAAAIVHEFVEDYHERNEEQQVFPRFRKAGQMNELVNVLYQQHQAGRRLTDTILDLVPASRAAGENRDRLIASVQSFISMYRPHEAREDTELFPKLRGILSAHEFDAMAEDFERDERRKFGEDGFEKYVAQVATLEQALGIHDLARLTPI</sequence>
<dbReference type="AlphaFoldDB" id="A0A5D3KPB9"/>
<organism evidence="2 3">
    <name type="scientific">Bradyrhizobium rifense</name>
    <dbReference type="NCBI Taxonomy" id="515499"/>
    <lineage>
        <taxon>Bacteria</taxon>
        <taxon>Pseudomonadati</taxon>
        <taxon>Pseudomonadota</taxon>
        <taxon>Alphaproteobacteria</taxon>
        <taxon>Hyphomicrobiales</taxon>
        <taxon>Nitrobacteraceae</taxon>
        <taxon>Bradyrhizobium</taxon>
    </lineage>
</organism>
<name>A0A5D3KPB9_9BRAD</name>